<dbReference type="EMBL" id="SJJY01000005">
    <property type="protein sequence ID" value="TCC21773.1"/>
    <property type="molecule type" value="Genomic_DNA"/>
</dbReference>
<name>A0ABY2A3Q7_9ACTN</name>
<proteinExistence type="predicted"/>
<feature type="region of interest" description="Disordered" evidence="1">
    <location>
        <begin position="258"/>
        <end position="404"/>
    </location>
</feature>
<evidence type="ECO:0000313" key="4">
    <source>
        <dbReference type="Proteomes" id="UP000292385"/>
    </source>
</evidence>
<organism evidence="3 4">
    <name type="scientific">Kribbella speibonae</name>
    <dbReference type="NCBI Taxonomy" id="1572660"/>
    <lineage>
        <taxon>Bacteria</taxon>
        <taxon>Bacillati</taxon>
        <taxon>Actinomycetota</taxon>
        <taxon>Actinomycetes</taxon>
        <taxon>Propionibacteriales</taxon>
        <taxon>Kribbellaceae</taxon>
        <taxon>Kribbella</taxon>
    </lineage>
</organism>
<feature type="compositionally biased region" description="Polar residues" evidence="1">
    <location>
        <begin position="282"/>
        <end position="310"/>
    </location>
</feature>
<sequence>MFECDLSELPTADLLESAAAHRAEANRADAQLLEHAQVYADRFHPDVCPVRLSRRSCDGRERAIVLGGDGCPEIAEFSIAEFAAVLGLSPGVGAKLLGDALALRHRFPFTWARIQSGEATPWKARQIVTACTKLSQEAAAYVDRRVAAVIDTISPYRLEKLIKAAKNHAAPGLAQAEADEKARERGVFVGNTDEHGTKTMYIKASSGAVARNNAALNAIADALKTFGDPRTLQHRRAEAVDIIADPLYTQELLAQARRHTHAGPAADLVPAGTNAPSDEPPTASQAPAVNSGDTSNAGHSATADTVNSPPAATVVRAGSVRPHVDLRDEDVLDDQTGAYGNEPVPDDWADCDAPSLSGGELPGPRDIRYPEVLDLSDPFGPFGSGPRANTNDAGTDDDQPPDDGALRALHARLAQIKHDAHTSPTTSGQVRPGQTEIYVHLTDHTLATGTGVLRAETIGPLLAAQLTELVGHGPYTVKPVIDLNEAVSVNAYEIPTRIRERVKLTHPVELFPFGTRETTSSVDLDHLRPYDPLGPPGQTSTTNLVPLGRFGHRVKTHARGWSVRRVDDKTIEWTTPHGFRFRVDPTGTHRVPKPKPDP</sequence>
<gene>
    <name evidence="3" type="ORF">E0H58_23010</name>
</gene>
<accession>A0ABY2A3Q7</accession>
<evidence type="ECO:0000256" key="1">
    <source>
        <dbReference type="SAM" id="MobiDB-lite"/>
    </source>
</evidence>
<dbReference type="Proteomes" id="UP000292385">
    <property type="component" value="Unassembled WGS sequence"/>
</dbReference>
<dbReference type="Pfam" id="PF02720">
    <property type="entry name" value="DUF222"/>
    <property type="match status" value="1"/>
</dbReference>
<evidence type="ECO:0000259" key="2">
    <source>
        <dbReference type="Pfam" id="PF02720"/>
    </source>
</evidence>
<evidence type="ECO:0000313" key="3">
    <source>
        <dbReference type="EMBL" id="TCC21773.1"/>
    </source>
</evidence>
<reference evidence="3 4" key="1">
    <citation type="submission" date="2019-02" db="EMBL/GenBank/DDBJ databases">
        <title>Kribbella capetownensis sp. nov. and Kribbella speibonae sp. nov., isolated from soil.</title>
        <authorList>
            <person name="Curtis S.M."/>
            <person name="Norton I."/>
            <person name="Everest G.J."/>
            <person name="Meyers P.R."/>
        </authorList>
    </citation>
    <scope>NUCLEOTIDE SEQUENCE [LARGE SCALE GENOMIC DNA]</scope>
    <source>
        <strain evidence="3 4">SK5</strain>
    </source>
</reference>
<dbReference type="RefSeq" id="WP_131463467.1">
    <property type="nucleotide sequence ID" value="NZ_SJJY01000005.1"/>
</dbReference>
<feature type="domain" description="DUF222" evidence="2">
    <location>
        <begin position="75"/>
        <end position="264"/>
    </location>
</feature>
<keyword evidence="4" id="KW-1185">Reference proteome</keyword>
<comment type="caution">
    <text evidence="3">The sequence shown here is derived from an EMBL/GenBank/DDBJ whole genome shotgun (WGS) entry which is preliminary data.</text>
</comment>
<protein>
    <submittedName>
        <fullName evidence="3">DUF222 domain-containing protein</fullName>
    </submittedName>
</protein>
<dbReference type="InterPro" id="IPR003870">
    <property type="entry name" value="DUF222"/>
</dbReference>